<dbReference type="Proteomes" id="UP000317023">
    <property type="component" value="Unassembled WGS sequence"/>
</dbReference>
<proteinExistence type="predicted"/>
<dbReference type="RefSeq" id="WP_010900234.1">
    <property type="nucleotide sequence ID" value="NZ_SGOD01000007.1"/>
</dbReference>
<protein>
    <submittedName>
        <fullName evidence="1">Uncharacterized protein</fullName>
    </submittedName>
</protein>
<accession>A0A546XR21</accession>
<dbReference type="GO" id="GO:0003677">
    <property type="term" value="F:DNA binding"/>
    <property type="evidence" value="ECO:0007669"/>
    <property type="project" value="InterPro"/>
</dbReference>
<reference evidence="1 2" key="1">
    <citation type="journal article" date="2019" name="Appl. Microbiol. Biotechnol.">
        <title>Differential efficiency of wild type rhizogenic strains for rol gene transformation of plants.</title>
        <authorList>
            <person name="Desmet S."/>
            <person name="De Keyser E."/>
            <person name="Van Vaerenbergh J."/>
            <person name="Baeyen S."/>
            <person name="Van Huylenbroeck J."/>
            <person name="Geelen D."/>
            <person name="Dhooghe E."/>
        </authorList>
    </citation>
    <scope>NUCLEOTIDE SEQUENCE [LARGE SCALE GENOMIC DNA]</scope>
    <source>
        <strain evidence="1 2">MAFF210266</strain>
    </source>
</reference>
<dbReference type="InterPro" id="IPR036388">
    <property type="entry name" value="WH-like_DNA-bd_sf"/>
</dbReference>
<dbReference type="GO" id="GO:0006355">
    <property type="term" value="P:regulation of DNA-templated transcription"/>
    <property type="evidence" value="ECO:0007669"/>
    <property type="project" value="InterPro"/>
</dbReference>
<dbReference type="Gene3D" id="1.10.10.10">
    <property type="entry name" value="Winged helix-like DNA-binding domain superfamily/Winged helix DNA-binding domain"/>
    <property type="match status" value="1"/>
</dbReference>
<name>A0A546XR21_AGRTU</name>
<organism evidence="1 2">
    <name type="scientific">Agrobacterium tumefaciens</name>
    <dbReference type="NCBI Taxonomy" id="358"/>
    <lineage>
        <taxon>Bacteria</taxon>
        <taxon>Pseudomonadati</taxon>
        <taxon>Pseudomonadota</taxon>
        <taxon>Alphaproteobacteria</taxon>
        <taxon>Hyphomicrobiales</taxon>
        <taxon>Rhizobiaceae</taxon>
        <taxon>Rhizobium/Agrobacterium group</taxon>
        <taxon>Agrobacterium</taxon>
        <taxon>Agrobacterium tumefaciens complex</taxon>
    </lineage>
</organism>
<comment type="caution">
    <text evidence="1">The sequence shown here is derived from an EMBL/GenBank/DDBJ whole genome shotgun (WGS) entry which is preliminary data.</text>
</comment>
<dbReference type="AlphaFoldDB" id="A0A546XR21"/>
<gene>
    <name evidence="1" type="ORF">EXN61_22845</name>
</gene>
<dbReference type="EMBL" id="SGOE01000009">
    <property type="protein sequence ID" value="TRB03184.1"/>
    <property type="molecule type" value="Genomic_DNA"/>
</dbReference>
<sequence length="67" mass="7555">MTERLLQSPFEIVCLQWIAHGKSIDDIALLEGITRELVEVRLDRAILSLNAKSVGEALEILSLTRHE</sequence>
<evidence type="ECO:0000313" key="2">
    <source>
        <dbReference type="Proteomes" id="UP000317023"/>
    </source>
</evidence>
<dbReference type="SUPFAM" id="SSF46894">
    <property type="entry name" value="C-terminal effector domain of the bipartite response regulators"/>
    <property type="match status" value="1"/>
</dbReference>
<dbReference type="InterPro" id="IPR016032">
    <property type="entry name" value="Sig_transdc_resp-reg_C-effctor"/>
</dbReference>
<evidence type="ECO:0000313" key="1">
    <source>
        <dbReference type="EMBL" id="TRB03184.1"/>
    </source>
</evidence>